<comment type="caution">
    <text evidence="1">The sequence shown here is derived from an EMBL/GenBank/DDBJ whole genome shotgun (WGS) entry which is preliminary data.</text>
</comment>
<organism evidence="1">
    <name type="scientific">marine sediment metagenome</name>
    <dbReference type="NCBI Taxonomy" id="412755"/>
    <lineage>
        <taxon>unclassified sequences</taxon>
        <taxon>metagenomes</taxon>
        <taxon>ecological metagenomes</taxon>
    </lineage>
</organism>
<sequence>MPKMAIFTDKEIEALEDVISSRVEEIEKTIIEDEREGADLAICKEEIDCLESIYKKLTKDDKQKGKGGEKK</sequence>
<reference evidence="1" key="1">
    <citation type="journal article" date="2014" name="Front. Microbiol.">
        <title>High frequency of phylogenetically diverse reductive dehalogenase-homologous genes in deep subseafloor sedimentary metagenomes.</title>
        <authorList>
            <person name="Kawai M."/>
            <person name="Futagami T."/>
            <person name="Toyoda A."/>
            <person name="Takaki Y."/>
            <person name="Nishi S."/>
            <person name="Hori S."/>
            <person name="Arai W."/>
            <person name="Tsubouchi T."/>
            <person name="Morono Y."/>
            <person name="Uchiyama I."/>
            <person name="Ito T."/>
            <person name="Fujiyama A."/>
            <person name="Inagaki F."/>
            <person name="Takami H."/>
        </authorList>
    </citation>
    <scope>NUCLEOTIDE SEQUENCE</scope>
    <source>
        <strain evidence="1">Expedition CK06-06</strain>
    </source>
</reference>
<dbReference type="AlphaFoldDB" id="X1J7E4"/>
<dbReference type="EMBL" id="BARU01033286">
    <property type="protein sequence ID" value="GAH65678.1"/>
    <property type="molecule type" value="Genomic_DNA"/>
</dbReference>
<accession>X1J7E4</accession>
<name>X1J7E4_9ZZZZ</name>
<proteinExistence type="predicted"/>
<gene>
    <name evidence="1" type="ORF">S03H2_52403</name>
</gene>
<protein>
    <submittedName>
        <fullName evidence="1">Uncharacterized protein</fullName>
    </submittedName>
</protein>
<evidence type="ECO:0000313" key="1">
    <source>
        <dbReference type="EMBL" id="GAH65678.1"/>
    </source>
</evidence>